<proteinExistence type="predicted"/>
<protein>
    <recommendedName>
        <fullName evidence="6">TF-B3 domain-containing protein</fullName>
    </recommendedName>
</protein>
<dbReference type="InterPro" id="IPR015300">
    <property type="entry name" value="DNA-bd_pseudobarrel_sf"/>
</dbReference>
<evidence type="ECO:0000256" key="5">
    <source>
        <dbReference type="ARBA" id="ARBA00023242"/>
    </source>
</evidence>
<gene>
    <name evidence="7" type="ORF">ILEXP_LOCUS17879</name>
</gene>
<organism evidence="7 8">
    <name type="scientific">Ilex paraguariensis</name>
    <name type="common">yerba mate</name>
    <dbReference type="NCBI Taxonomy" id="185542"/>
    <lineage>
        <taxon>Eukaryota</taxon>
        <taxon>Viridiplantae</taxon>
        <taxon>Streptophyta</taxon>
        <taxon>Embryophyta</taxon>
        <taxon>Tracheophyta</taxon>
        <taxon>Spermatophyta</taxon>
        <taxon>Magnoliopsida</taxon>
        <taxon>eudicotyledons</taxon>
        <taxon>Gunneridae</taxon>
        <taxon>Pentapetalae</taxon>
        <taxon>asterids</taxon>
        <taxon>campanulids</taxon>
        <taxon>Aquifoliales</taxon>
        <taxon>Aquifoliaceae</taxon>
        <taxon>Ilex</taxon>
    </lineage>
</organism>
<sequence>MAGHAFCFTKKLSPTDVSRNLEIPNGALDLPQGNEIIHVLDPTGETTWEFICSTRSGGRRLMTYQWRNFAEKKRLMPGDVLRLQRSTIGNVYLMELERRSIRLFGKGSFLSILDATTIDFGGDGAGGSGRGDDSRWCNGRISSKFNYICYVKFGRI</sequence>
<keyword evidence="3" id="KW-0238">DNA-binding</keyword>
<accession>A0ABC8RYZ8</accession>
<evidence type="ECO:0000313" key="7">
    <source>
        <dbReference type="EMBL" id="CAK9149807.1"/>
    </source>
</evidence>
<dbReference type="Proteomes" id="UP001642360">
    <property type="component" value="Unassembled WGS sequence"/>
</dbReference>
<dbReference type="SUPFAM" id="SSF101936">
    <property type="entry name" value="DNA-binding pseudobarrel domain"/>
    <property type="match status" value="1"/>
</dbReference>
<dbReference type="CDD" id="cd10017">
    <property type="entry name" value="B3_DNA"/>
    <property type="match status" value="1"/>
</dbReference>
<evidence type="ECO:0000256" key="1">
    <source>
        <dbReference type="ARBA" id="ARBA00004123"/>
    </source>
</evidence>
<evidence type="ECO:0000256" key="3">
    <source>
        <dbReference type="ARBA" id="ARBA00023125"/>
    </source>
</evidence>
<keyword evidence="8" id="KW-1185">Reference proteome</keyword>
<feature type="domain" description="TF-B3" evidence="6">
    <location>
        <begin position="8"/>
        <end position="97"/>
    </location>
</feature>
<dbReference type="GO" id="GO:0003677">
    <property type="term" value="F:DNA binding"/>
    <property type="evidence" value="ECO:0007669"/>
    <property type="project" value="UniProtKB-KW"/>
</dbReference>
<keyword evidence="4" id="KW-0804">Transcription</keyword>
<evidence type="ECO:0000256" key="2">
    <source>
        <dbReference type="ARBA" id="ARBA00023015"/>
    </source>
</evidence>
<name>A0ABC8RYZ8_9AQUA</name>
<comment type="caution">
    <text evidence="7">The sequence shown here is derived from an EMBL/GenBank/DDBJ whole genome shotgun (WGS) entry which is preliminary data.</text>
</comment>
<comment type="subcellular location">
    <subcellularLocation>
        <location evidence="1">Nucleus</location>
    </subcellularLocation>
</comment>
<evidence type="ECO:0000256" key="4">
    <source>
        <dbReference type="ARBA" id="ARBA00023163"/>
    </source>
</evidence>
<dbReference type="AlphaFoldDB" id="A0ABC8RYZ8"/>
<dbReference type="EMBL" id="CAUOFW020001943">
    <property type="protein sequence ID" value="CAK9149807.1"/>
    <property type="molecule type" value="Genomic_DNA"/>
</dbReference>
<reference evidence="7 8" key="1">
    <citation type="submission" date="2024-02" db="EMBL/GenBank/DDBJ databases">
        <authorList>
            <person name="Vignale AGUSTIN F."/>
            <person name="Sosa J E."/>
            <person name="Modenutti C."/>
        </authorList>
    </citation>
    <scope>NUCLEOTIDE SEQUENCE [LARGE SCALE GENOMIC DNA]</scope>
</reference>
<evidence type="ECO:0000259" key="6">
    <source>
        <dbReference type="SMART" id="SM01019"/>
    </source>
</evidence>
<evidence type="ECO:0000313" key="8">
    <source>
        <dbReference type="Proteomes" id="UP001642360"/>
    </source>
</evidence>
<dbReference type="GO" id="GO:0005634">
    <property type="term" value="C:nucleus"/>
    <property type="evidence" value="ECO:0007669"/>
    <property type="project" value="UniProtKB-SubCell"/>
</dbReference>
<keyword evidence="5" id="KW-0539">Nucleus</keyword>
<dbReference type="SMART" id="SM01019">
    <property type="entry name" value="B3"/>
    <property type="match status" value="1"/>
</dbReference>
<dbReference type="InterPro" id="IPR003340">
    <property type="entry name" value="B3_DNA-bd"/>
</dbReference>
<keyword evidence="2" id="KW-0805">Transcription regulation</keyword>
<dbReference type="Gene3D" id="2.40.330.10">
    <property type="entry name" value="DNA-binding pseudobarrel domain"/>
    <property type="match status" value="1"/>
</dbReference>